<evidence type="ECO:0000313" key="2">
    <source>
        <dbReference type="Proteomes" id="UP000016033"/>
    </source>
</evidence>
<protein>
    <submittedName>
        <fullName evidence="1">Uncharacterized protein</fullName>
    </submittedName>
</protein>
<dbReference type="PATRIC" id="fig|1333857.3.peg.2903"/>
<dbReference type="Proteomes" id="UP000016033">
    <property type="component" value="Unassembled WGS sequence"/>
</dbReference>
<gene>
    <name evidence="1" type="ORF">L687_04605</name>
</gene>
<organism evidence="1 2">
    <name type="scientific">Microbacterium maritypicum MF109</name>
    <dbReference type="NCBI Taxonomy" id="1333857"/>
    <lineage>
        <taxon>Bacteria</taxon>
        <taxon>Bacillati</taxon>
        <taxon>Actinomycetota</taxon>
        <taxon>Actinomycetes</taxon>
        <taxon>Micrococcales</taxon>
        <taxon>Microbacteriaceae</taxon>
        <taxon>Microbacterium</taxon>
    </lineage>
</organism>
<dbReference type="RefSeq" id="WP_021200836.1">
    <property type="nucleotide sequence ID" value="NZ_ATAO01000206.1"/>
</dbReference>
<dbReference type="EMBL" id="ATAO01000206">
    <property type="protein sequence ID" value="EQM74747.1"/>
    <property type="molecule type" value="Genomic_DNA"/>
</dbReference>
<name>T5KE32_MICMQ</name>
<evidence type="ECO:0000313" key="1">
    <source>
        <dbReference type="EMBL" id="EQM74747.1"/>
    </source>
</evidence>
<dbReference type="InterPro" id="IPR046250">
    <property type="entry name" value="DUF6283"/>
</dbReference>
<dbReference type="AlphaFoldDB" id="T5KE32"/>
<accession>T5KE32</accession>
<reference evidence="1 2" key="1">
    <citation type="journal article" date="2013" name="Genome Announc.">
        <title>Whole-genome sequences of five oyster-associated bacteria show potential for crude oil hydrocarbon degradation.</title>
        <authorList>
            <person name="Chauhan A."/>
            <person name="Green S."/>
            <person name="Pathak A."/>
            <person name="Thomas J."/>
            <person name="Venkatramanan R."/>
        </authorList>
    </citation>
    <scope>NUCLEOTIDE SEQUENCE [LARGE SCALE GENOMIC DNA]</scope>
    <source>
        <strain evidence="1 2">MF109</strain>
    </source>
</reference>
<sequence>MGAASKPRRTPCASCPYRTAVASGIWHEEEYAKLERYDLDMADQPAAVFVCHQGTRDVCAGWLGHRDPADLLAVRLGVISGDIDAACLTYETRVPLFPSGAEAATHGRREIEQPGEKAVTTITKIIRVRAGSAEGPVQT</sequence>
<comment type="caution">
    <text evidence="1">The sequence shown here is derived from an EMBL/GenBank/DDBJ whole genome shotgun (WGS) entry which is preliminary data.</text>
</comment>
<dbReference type="Pfam" id="PF19800">
    <property type="entry name" value="DUF6283"/>
    <property type="match status" value="1"/>
</dbReference>
<proteinExistence type="predicted"/>